<accession>A0A7W9UG60</accession>
<dbReference type="Proteomes" id="UP000540412">
    <property type="component" value="Unassembled WGS sequence"/>
</dbReference>
<evidence type="ECO:0000313" key="2">
    <source>
        <dbReference type="Proteomes" id="UP000540412"/>
    </source>
</evidence>
<comment type="caution">
    <text evidence="1">The sequence shown here is derived from an EMBL/GenBank/DDBJ whole genome shotgun (WGS) entry which is preliminary data.</text>
</comment>
<sequence length="160" mass="17604">MTRAEESERRDDDLLALLTEGNEWLRAILCTLARRGAALRQRHPNRAARLIDTASRWPVFKGGQFLFDLMEWEDFMVDGTPPAPVPTVLTGSSWTQITRILRDAQQLVDPDARLPGGPAATVAARDADLPPLDPGLHLYTDVVLGIIGSAPRTKNRAARG</sequence>
<reference evidence="1 2" key="1">
    <citation type="submission" date="2020-08" db="EMBL/GenBank/DDBJ databases">
        <title>Sequencing the genomes of 1000 actinobacteria strains.</title>
        <authorList>
            <person name="Klenk H.-P."/>
        </authorList>
    </citation>
    <scope>NUCLEOTIDE SEQUENCE [LARGE SCALE GENOMIC DNA]</scope>
    <source>
        <strain evidence="1 2">DSM 43582</strain>
    </source>
</reference>
<name>A0A7W9UG60_9NOCA</name>
<dbReference type="EMBL" id="JACHIT010000001">
    <property type="protein sequence ID" value="MBB5911943.1"/>
    <property type="molecule type" value="Genomic_DNA"/>
</dbReference>
<dbReference type="AlphaFoldDB" id="A0A7W9UG60"/>
<gene>
    <name evidence="1" type="ORF">BJY24_000810</name>
</gene>
<protein>
    <submittedName>
        <fullName evidence="1">Uncharacterized protein</fullName>
    </submittedName>
</protein>
<proteinExistence type="predicted"/>
<evidence type="ECO:0000313" key="1">
    <source>
        <dbReference type="EMBL" id="MBB5911943.1"/>
    </source>
</evidence>
<keyword evidence="2" id="KW-1185">Reference proteome</keyword>
<organism evidence="1 2">
    <name type="scientific">Nocardia transvalensis</name>
    <dbReference type="NCBI Taxonomy" id="37333"/>
    <lineage>
        <taxon>Bacteria</taxon>
        <taxon>Bacillati</taxon>
        <taxon>Actinomycetota</taxon>
        <taxon>Actinomycetes</taxon>
        <taxon>Mycobacteriales</taxon>
        <taxon>Nocardiaceae</taxon>
        <taxon>Nocardia</taxon>
    </lineage>
</organism>
<dbReference type="RefSeq" id="WP_040752979.1">
    <property type="nucleotide sequence ID" value="NZ_JACHIT010000001.1"/>
</dbReference>